<evidence type="ECO:0000256" key="3">
    <source>
        <dbReference type="ARBA" id="ARBA00023015"/>
    </source>
</evidence>
<dbReference type="Gene3D" id="1.10.8.60">
    <property type="match status" value="1"/>
</dbReference>
<comment type="caution">
    <text evidence="6">The sequence shown here is derived from an EMBL/GenBank/DDBJ whole genome shotgun (WGS) entry which is preliminary data.</text>
</comment>
<keyword evidence="3" id="KW-0805">Transcription regulation</keyword>
<dbReference type="InterPro" id="IPR058031">
    <property type="entry name" value="AAA_lid_NorR"/>
</dbReference>
<dbReference type="GO" id="GO:0006355">
    <property type="term" value="P:regulation of DNA-templated transcription"/>
    <property type="evidence" value="ECO:0007669"/>
    <property type="project" value="InterPro"/>
</dbReference>
<dbReference type="PANTHER" id="PTHR32071">
    <property type="entry name" value="TRANSCRIPTIONAL REGULATORY PROTEIN"/>
    <property type="match status" value="1"/>
</dbReference>
<name>A0A9D2C5A7_9FIRM</name>
<dbReference type="SUPFAM" id="SSF46689">
    <property type="entry name" value="Homeodomain-like"/>
    <property type="match status" value="1"/>
</dbReference>
<dbReference type="Pfam" id="PF02954">
    <property type="entry name" value="HTH_8"/>
    <property type="match status" value="1"/>
</dbReference>
<dbReference type="Pfam" id="PF25601">
    <property type="entry name" value="AAA_lid_14"/>
    <property type="match status" value="1"/>
</dbReference>
<dbReference type="AlphaFoldDB" id="A0A9D2C5A7"/>
<evidence type="ECO:0000256" key="1">
    <source>
        <dbReference type="ARBA" id="ARBA00022741"/>
    </source>
</evidence>
<accession>A0A9D2C5A7</accession>
<dbReference type="Gene3D" id="1.10.10.60">
    <property type="entry name" value="Homeodomain-like"/>
    <property type="match status" value="1"/>
</dbReference>
<dbReference type="InterPro" id="IPR009057">
    <property type="entry name" value="Homeodomain-like_sf"/>
</dbReference>
<reference evidence="6" key="1">
    <citation type="journal article" date="2021" name="PeerJ">
        <title>Extensive microbial diversity within the chicken gut microbiome revealed by metagenomics and culture.</title>
        <authorList>
            <person name="Gilroy R."/>
            <person name="Ravi A."/>
            <person name="Getino M."/>
            <person name="Pursley I."/>
            <person name="Horton D.L."/>
            <person name="Alikhan N.F."/>
            <person name="Baker D."/>
            <person name="Gharbi K."/>
            <person name="Hall N."/>
            <person name="Watson M."/>
            <person name="Adriaenssens E.M."/>
            <person name="Foster-Nyarko E."/>
            <person name="Jarju S."/>
            <person name="Secka A."/>
            <person name="Antonio M."/>
            <person name="Oren A."/>
            <person name="Chaudhuri R.R."/>
            <person name="La Ragione R."/>
            <person name="Hildebrand F."/>
            <person name="Pallen M.J."/>
        </authorList>
    </citation>
    <scope>NUCLEOTIDE SEQUENCE</scope>
    <source>
        <strain evidence="6">ChiSxjej3B15-24422</strain>
    </source>
</reference>
<evidence type="ECO:0000259" key="5">
    <source>
        <dbReference type="PROSITE" id="PS50045"/>
    </source>
</evidence>
<dbReference type="EMBL" id="DXDD01000067">
    <property type="protein sequence ID" value="HIY60052.1"/>
    <property type="molecule type" value="Genomic_DNA"/>
</dbReference>
<evidence type="ECO:0000256" key="4">
    <source>
        <dbReference type="ARBA" id="ARBA00023163"/>
    </source>
</evidence>
<evidence type="ECO:0000313" key="7">
    <source>
        <dbReference type="Proteomes" id="UP000824007"/>
    </source>
</evidence>
<protein>
    <recommendedName>
        <fullName evidence="5">Sigma-54 factor interaction domain-containing protein</fullName>
    </recommendedName>
</protein>
<reference evidence="6" key="2">
    <citation type="submission" date="2021-04" db="EMBL/GenBank/DDBJ databases">
        <authorList>
            <person name="Gilroy R."/>
        </authorList>
    </citation>
    <scope>NUCLEOTIDE SEQUENCE</scope>
    <source>
        <strain evidence="6">ChiSxjej3B15-24422</strain>
    </source>
</reference>
<dbReference type="InterPro" id="IPR002078">
    <property type="entry name" value="Sigma_54_int"/>
</dbReference>
<sequence length="259" mass="29944">MDTQKFIEMLYIQSEEQNNPLAVIDCSRLENSRNWNFLMQDMNSPLSDTGTTIYIRNIDLLSEIHFQELIYTIKDTDLYKRNRIIFELAHAHKDAYPERYLSVRDTLNCITIEIPPLRETREYIPHMAGLLTGIFNVEYGNEIAGFEPDALNLLQNYDWPGNYTQLKRVVGILAATTEEPYIRTRDVRYLLLDEHKKFQPANLPSSAGTAAVALDLHKPLDQINRKIVEIVVEEENGNQSAAARRLGISRTTLWRLMKS</sequence>
<dbReference type="PRINTS" id="PR01590">
    <property type="entry name" value="HTHFIS"/>
</dbReference>
<dbReference type="InterPro" id="IPR027417">
    <property type="entry name" value="P-loop_NTPase"/>
</dbReference>
<feature type="domain" description="Sigma-54 factor interaction" evidence="5">
    <location>
        <begin position="1"/>
        <end position="175"/>
    </location>
</feature>
<dbReference type="SUPFAM" id="SSF52540">
    <property type="entry name" value="P-loop containing nucleoside triphosphate hydrolases"/>
    <property type="match status" value="1"/>
</dbReference>
<dbReference type="Proteomes" id="UP000824007">
    <property type="component" value="Unassembled WGS sequence"/>
</dbReference>
<keyword evidence="2" id="KW-0067">ATP-binding</keyword>
<keyword evidence="4" id="KW-0804">Transcription</keyword>
<dbReference type="GO" id="GO:0043565">
    <property type="term" value="F:sequence-specific DNA binding"/>
    <property type="evidence" value="ECO:0007669"/>
    <property type="project" value="InterPro"/>
</dbReference>
<evidence type="ECO:0000256" key="2">
    <source>
        <dbReference type="ARBA" id="ARBA00022840"/>
    </source>
</evidence>
<dbReference type="GO" id="GO:0005524">
    <property type="term" value="F:ATP binding"/>
    <property type="evidence" value="ECO:0007669"/>
    <property type="project" value="UniProtKB-KW"/>
</dbReference>
<dbReference type="InterPro" id="IPR002197">
    <property type="entry name" value="HTH_Fis"/>
</dbReference>
<organism evidence="6 7">
    <name type="scientific">Candidatus Eisenbergiella pullistercoris</name>
    <dbReference type="NCBI Taxonomy" id="2838555"/>
    <lineage>
        <taxon>Bacteria</taxon>
        <taxon>Bacillati</taxon>
        <taxon>Bacillota</taxon>
        <taxon>Clostridia</taxon>
        <taxon>Lachnospirales</taxon>
        <taxon>Lachnospiraceae</taxon>
        <taxon>Eisenbergiella</taxon>
    </lineage>
</organism>
<keyword evidence="1" id="KW-0547">Nucleotide-binding</keyword>
<evidence type="ECO:0000313" key="6">
    <source>
        <dbReference type="EMBL" id="HIY60052.1"/>
    </source>
</evidence>
<gene>
    <name evidence="6" type="ORF">H9831_05140</name>
</gene>
<proteinExistence type="predicted"/>
<dbReference type="PROSITE" id="PS50045">
    <property type="entry name" value="SIGMA54_INTERACT_4"/>
    <property type="match status" value="1"/>
</dbReference>